<dbReference type="Pfam" id="PF10790">
    <property type="entry name" value="DUF2604"/>
    <property type="match status" value="1"/>
</dbReference>
<dbReference type="STRING" id="1121884.SAMN02745131_02514"/>
<dbReference type="InterPro" id="IPR029071">
    <property type="entry name" value="Ubiquitin-like_domsf"/>
</dbReference>
<organism evidence="3 4">
    <name type="scientific">Flavisolibacter ginsengisoli DSM 18119</name>
    <dbReference type="NCBI Taxonomy" id="1121884"/>
    <lineage>
        <taxon>Bacteria</taxon>
        <taxon>Pseudomonadati</taxon>
        <taxon>Bacteroidota</taxon>
        <taxon>Chitinophagia</taxon>
        <taxon>Chitinophagales</taxon>
        <taxon>Chitinophagaceae</taxon>
        <taxon>Flavisolibacter</taxon>
    </lineage>
</organism>
<reference evidence="3 4" key="1">
    <citation type="submission" date="2016-11" db="EMBL/GenBank/DDBJ databases">
        <authorList>
            <person name="Jaros S."/>
            <person name="Januszkiewicz K."/>
            <person name="Wedrychowicz H."/>
        </authorList>
    </citation>
    <scope>NUCLEOTIDE SEQUENCE [LARGE SCALE GENOMIC DNA]</scope>
    <source>
        <strain evidence="3 4">DSM 18119</strain>
    </source>
</reference>
<proteinExistence type="predicted"/>
<dbReference type="Gene3D" id="3.10.20.90">
    <property type="entry name" value="Phosphatidylinositol 3-kinase Catalytic Subunit, Chain A, domain 1"/>
    <property type="match status" value="1"/>
</dbReference>
<evidence type="ECO:0000256" key="1">
    <source>
        <dbReference type="SAM" id="MobiDB-lite"/>
    </source>
</evidence>
<protein>
    <recommendedName>
        <fullName evidence="2">Ubiquitin-like domain-containing protein</fullName>
    </recommendedName>
</protein>
<dbReference type="SUPFAM" id="SSF54236">
    <property type="entry name" value="Ubiquitin-like"/>
    <property type="match status" value="1"/>
</dbReference>
<dbReference type="InterPro" id="IPR019726">
    <property type="entry name" value="DUF2604"/>
</dbReference>
<evidence type="ECO:0000313" key="3">
    <source>
        <dbReference type="EMBL" id="SHF40006.1"/>
    </source>
</evidence>
<feature type="region of interest" description="Disordered" evidence="1">
    <location>
        <begin position="1"/>
        <end position="29"/>
    </location>
</feature>
<feature type="domain" description="Ubiquitin-like" evidence="2">
    <location>
        <begin position="29"/>
        <end position="106"/>
    </location>
</feature>
<evidence type="ECO:0000259" key="2">
    <source>
        <dbReference type="PROSITE" id="PS50053"/>
    </source>
</evidence>
<dbReference type="EMBL" id="FQUU01000010">
    <property type="protein sequence ID" value="SHF40006.1"/>
    <property type="molecule type" value="Genomic_DNA"/>
</dbReference>
<dbReference type="PROSITE" id="PS50053">
    <property type="entry name" value="UBIQUITIN_2"/>
    <property type="match status" value="1"/>
</dbReference>
<gene>
    <name evidence="3" type="ORF">SAMN02745131_02514</name>
</gene>
<dbReference type="InterPro" id="IPR000626">
    <property type="entry name" value="Ubiquitin-like_dom"/>
</dbReference>
<name>A0A1M5BCA7_9BACT</name>
<accession>A0A1M5BCA7</accession>
<keyword evidence="4" id="KW-1185">Reference proteome</keyword>
<dbReference type="Proteomes" id="UP000184048">
    <property type="component" value="Unassembled WGS sequence"/>
</dbReference>
<evidence type="ECO:0000313" key="4">
    <source>
        <dbReference type="Proteomes" id="UP000184048"/>
    </source>
</evidence>
<sequence>MNEHVHNNAPDQGVSNSGNGGGSGHPNQITVNIRYQSETVQVTINQNESINALLEQAIKATENNSVDKDRLQLKLGGTVLDLKNKVSDYAIQEGVTLVLSLTAGGGGNYSL</sequence>
<dbReference type="RefSeq" id="WP_072835689.1">
    <property type="nucleotide sequence ID" value="NZ_FQUU01000010.1"/>
</dbReference>
<dbReference type="AlphaFoldDB" id="A0A1M5BCA7"/>